<accession>A0A2M8KXS4</accession>
<organism evidence="1 2">
    <name type="scientific">Candidatus Ryanbacteria bacterium CG10_big_fil_rev_8_21_14_0_10_43_42</name>
    <dbReference type="NCBI Taxonomy" id="1974864"/>
    <lineage>
        <taxon>Bacteria</taxon>
        <taxon>Candidatus Ryaniibacteriota</taxon>
    </lineage>
</organism>
<evidence type="ECO:0000313" key="2">
    <source>
        <dbReference type="Proteomes" id="UP000229098"/>
    </source>
</evidence>
<proteinExistence type="predicted"/>
<reference evidence="2" key="1">
    <citation type="submission" date="2017-09" db="EMBL/GenBank/DDBJ databases">
        <title>Depth-based differentiation of microbial function through sediment-hosted aquifers and enrichment of novel symbionts in the deep terrestrial subsurface.</title>
        <authorList>
            <person name="Probst A.J."/>
            <person name="Ladd B."/>
            <person name="Jarett J.K."/>
            <person name="Geller-Mcgrath D.E."/>
            <person name="Sieber C.M.K."/>
            <person name="Emerson J.B."/>
            <person name="Anantharaman K."/>
            <person name="Thomas B.C."/>
            <person name="Malmstrom R."/>
            <person name="Stieglmeier M."/>
            <person name="Klingl A."/>
            <person name="Woyke T."/>
            <person name="Ryan C.M."/>
            <person name="Banfield J.F."/>
        </authorList>
    </citation>
    <scope>NUCLEOTIDE SEQUENCE [LARGE SCALE GENOMIC DNA]</scope>
</reference>
<dbReference type="EMBL" id="PFEF01000003">
    <property type="protein sequence ID" value="PJE64734.1"/>
    <property type="molecule type" value="Genomic_DNA"/>
</dbReference>
<gene>
    <name evidence="1" type="ORF">COU90_00490</name>
</gene>
<dbReference type="AlphaFoldDB" id="A0A2M8KXS4"/>
<sequence length="287" mass="32231">MTVSDFAGTRNAYSTSSGEAMWRKIMLTGRTPDKIIFTVDTSGREEDEPVVERFWFNARKEGEPKKVTGQTSFTMAVPVRWSQGYRGVDIPHTRETGKDNVDLLTIYKDGSFVQEEWSIVTWRGKFFQYVEKIFLGQAVKKRGGYDVVALEASNAYPGASFSGIWDQVGDLVTRYAAESIEKVMQKHKVPAVAWNPPEVPNPKSDQWHRGVVMYFNGVTGTGRVWDIEDQQSYFVHRKAVEEEHGDLPVLESMTAVHFLVSDAPVKGQLPPIEKIHSVASVVEIVAA</sequence>
<protein>
    <submittedName>
        <fullName evidence="1">Uncharacterized protein</fullName>
    </submittedName>
</protein>
<comment type="caution">
    <text evidence="1">The sequence shown here is derived from an EMBL/GenBank/DDBJ whole genome shotgun (WGS) entry which is preliminary data.</text>
</comment>
<evidence type="ECO:0000313" key="1">
    <source>
        <dbReference type="EMBL" id="PJE64734.1"/>
    </source>
</evidence>
<dbReference type="Proteomes" id="UP000229098">
    <property type="component" value="Unassembled WGS sequence"/>
</dbReference>
<name>A0A2M8KXS4_9BACT</name>